<evidence type="ECO:0000313" key="3">
    <source>
        <dbReference type="Proteomes" id="UP000552097"/>
    </source>
</evidence>
<dbReference type="AlphaFoldDB" id="A0A7W9M1V4"/>
<keyword evidence="1" id="KW-1133">Transmembrane helix</keyword>
<keyword evidence="1" id="KW-0472">Membrane</keyword>
<comment type="caution">
    <text evidence="2">The sequence shown here is derived from an EMBL/GenBank/DDBJ whole genome shotgun (WGS) entry which is preliminary data.</text>
</comment>
<organism evidence="2 3">
    <name type="scientific">Saccharothrix ecbatanensis</name>
    <dbReference type="NCBI Taxonomy" id="1105145"/>
    <lineage>
        <taxon>Bacteria</taxon>
        <taxon>Bacillati</taxon>
        <taxon>Actinomycetota</taxon>
        <taxon>Actinomycetes</taxon>
        <taxon>Pseudonocardiales</taxon>
        <taxon>Pseudonocardiaceae</taxon>
        <taxon>Saccharothrix</taxon>
    </lineage>
</organism>
<evidence type="ECO:0000256" key="1">
    <source>
        <dbReference type="SAM" id="Phobius"/>
    </source>
</evidence>
<gene>
    <name evidence="2" type="ORF">F4560_004021</name>
</gene>
<feature type="transmembrane region" description="Helical" evidence="1">
    <location>
        <begin position="12"/>
        <end position="33"/>
    </location>
</feature>
<keyword evidence="1" id="KW-0812">Transmembrane</keyword>
<keyword evidence="3" id="KW-1185">Reference proteome</keyword>
<protein>
    <submittedName>
        <fullName evidence="2">Uncharacterized protein</fullName>
    </submittedName>
</protein>
<accession>A0A7W9M1V4</accession>
<name>A0A7W9M1V4_9PSEU</name>
<dbReference type="EMBL" id="JACHMO010000001">
    <property type="protein sequence ID" value="MBB5804253.1"/>
    <property type="molecule type" value="Genomic_DNA"/>
</dbReference>
<reference evidence="2 3" key="1">
    <citation type="submission" date="2020-08" db="EMBL/GenBank/DDBJ databases">
        <title>Sequencing the genomes of 1000 actinobacteria strains.</title>
        <authorList>
            <person name="Klenk H.-P."/>
        </authorList>
    </citation>
    <scope>NUCLEOTIDE SEQUENCE [LARGE SCALE GENOMIC DNA]</scope>
    <source>
        <strain evidence="2 3">DSM 45486</strain>
    </source>
</reference>
<dbReference type="Proteomes" id="UP000552097">
    <property type="component" value="Unassembled WGS sequence"/>
</dbReference>
<sequence length="39" mass="4090">MGEQSVGVPRWVKVWGAVALVGFVAFVVLHLTGNSPSGH</sequence>
<proteinExistence type="predicted"/>
<evidence type="ECO:0000313" key="2">
    <source>
        <dbReference type="EMBL" id="MBB5804253.1"/>
    </source>
</evidence>